<name>A0AA90KBF1_9ACTN</name>
<organism evidence="9">
    <name type="scientific">Streptantibioticus silvisoli</name>
    <dbReference type="NCBI Taxonomy" id="2705255"/>
    <lineage>
        <taxon>Bacteria</taxon>
        <taxon>Bacillati</taxon>
        <taxon>Actinomycetota</taxon>
        <taxon>Actinomycetes</taxon>
        <taxon>Kitasatosporales</taxon>
        <taxon>Streptomycetaceae</taxon>
        <taxon>Streptantibioticus</taxon>
    </lineage>
</organism>
<keyword evidence="5 7" id="KW-1133">Transmembrane helix</keyword>
<feature type="transmembrane region" description="Helical" evidence="7">
    <location>
        <begin position="289"/>
        <end position="308"/>
    </location>
</feature>
<feature type="transmembrane region" description="Helical" evidence="7">
    <location>
        <begin position="384"/>
        <end position="404"/>
    </location>
</feature>
<dbReference type="InterPro" id="IPR020846">
    <property type="entry name" value="MFS_dom"/>
</dbReference>
<dbReference type="AlphaFoldDB" id="A0AA90KBF1"/>
<feature type="domain" description="Major facilitator superfamily (MFS) profile" evidence="8">
    <location>
        <begin position="11"/>
        <end position="409"/>
    </location>
</feature>
<dbReference type="PANTHER" id="PTHR23517">
    <property type="entry name" value="RESISTANCE PROTEIN MDTM, PUTATIVE-RELATED-RELATED"/>
    <property type="match status" value="1"/>
</dbReference>
<evidence type="ECO:0000256" key="2">
    <source>
        <dbReference type="ARBA" id="ARBA00022448"/>
    </source>
</evidence>
<dbReference type="EMBL" id="JABXJJ020000048">
    <property type="protein sequence ID" value="MDI5973588.1"/>
    <property type="molecule type" value="Genomic_DNA"/>
</dbReference>
<dbReference type="GO" id="GO:0022857">
    <property type="term" value="F:transmembrane transporter activity"/>
    <property type="evidence" value="ECO:0007669"/>
    <property type="project" value="InterPro"/>
</dbReference>
<dbReference type="Pfam" id="PF07690">
    <property type="entry name" value="MFS_1"/>
    <property type="match status" value="1"/>
</dbReference>
<evidence type="ECO:0000256" key="6">
    <source>
        <dbReference type="ARBA" id="ARBA00023136"/>
    </source>
</evidence>
<evidence type="ECO:0000256" key="1">
    <source>
        <dbReference type="ARBA" id="ARBA00004651"/>
    </source>
</evidence>
<evidence type="ECO:0000259" key="8">
    <source>
        <dbReference type="PROSITE" id="PS50850"/>
    </source>
</evidence>
<feature type="transmembrane region" description="Helical" evidence="7">
    <location>
        <begin position="165"/>
        <end position="188"/>
    </location>
</feature>
<feature type="transmembrane region" description="Helical" evidence="7">
    <location>
        <begin position="259"/>
        <end position="282"/>
    </location>
</feature>
<evidence type="ECO:0000256" key="3">
    <source>
        <dbReference type="ARBA" id="ARBA00022475"/>
    </source>
</evidence>
<keyword evidence="2" id="KW-0813">Transport</keyword>
<dbReference type="InterPro" id="IPR011701">
    <property type="entry name" value="MFS"/>
</dbReference>
<reference evidence="9" key="1">
    <citation type="submission" date="2023-05" db="EMBL/GenBank/DDBJ databases">
        <title>Streptantibioticus silvisoli sp. nov., acidotolerant actinomycetes 1 from pine litter.</title>
        <authorList>
            <person name="Swiecimska M."/>
            <person name="Golinska P."/>
            <person name="Sangal V."/>
            <person name="Wachnowicz B."/>
            <person name="Goodfellow M."/>
        </authorList>
    </citation>
    <scope>NUCLEOTIDE SEQUENCE</scope>
    <source>
        <strain evidence="9">SL13</strain>
    </source>
</reference>
<proteinExistence type="predicted"/>
<feature type="transmembrane region" description="Helical" evidence="7">
    <location>
        <begin position="314"/>
        <end position="335"/>
    </location>
</feature>
<feature type="transmembrane region" description="Helical" evidence="7">
    <location>
        <begin position="102"/>
        <end position="125"/>
    </location>
</feature>
<dbReference type="GO" id="GO:0005886">
    <property type="term" value="C:plasma membrane"/>
    <property type="evidence" value="ECO:0007669"/>
    <property type="project" value="UniProtKB-SubCell"/>
</dbReference>
<dbReference type="InterPro" id="IPR036259">
    <property type="entry name" value="MFS_trans_sf"/>
</dbReference>
<feature type="transmembrane region" description="Helical" evidence="7">
    <location>
        <begin position="226"/>
        <end position="247"/>
    </location>
</feature>
<evidence type="ECO:0000256" key="5">
    <source>
        <dbReference type="ARBA" id="ARBA00022989"/>
    </source>
</evidence>
<keyword evidence="4 7" id="KW-0812">Transmembrane</keyword>
<comment type="caution">
    <text evidence="9">The sequence shown here is derived from an EMBL/GenBank/DDBJ whole genome shotgun (WGS) entry which is preliminary data.</text>
</comment>
<feature type="transmembrane region" description="Helical" evidence="7">
    <location>
        <begin position="43"/>
        <end position="66"/>
    </location>
</feature>
<accession>A0AA90KBF1</accession>
<comment type="subcellular location">
    <subcellularLocation>
        <location evidence="1">Cell membrane</location>
        <topology evidence="1">Multi-pass membrane protein</topology>
    </subcellularLocation>
</comment>
<dbReference type="PANTHER" id="PTHR23517:SF2">
    <property type="entry name" value="MULTIDRUG RESISTANCE PROTEIN MDTH"/>
    <property type="match status" value="1"/>
</dbReference>
<dbReference type="PRINTS" id="PR01035">
    <property type="entry name" value="TCRTETA"/>
</dbReference>
<dbReference type="PROSITE" id="PS50850">
    <property type="entry name" value="MFS"/>
    <property type="match status" value="1"/>
</dbReference>
<feature type="transmembrane region" description="Helical" evidence="7">
    <location>
        <begin position="355"/>
        <end position="378"/>
    </location>
</feature>
<keyword evidence="3" id="KW-1003">Cell membrane</keyword>
<dbReference type="SUPFAM" id="SSF103473">
    <property type="entry name" value="MFS general substrate transporter"/>
    <property type="match status" value="1"/>
</dbReference>
<protein>
    <submittedName>
        <fullName evidence="9">MFS transporter</fullName>
    </submittedName>
</protein>
<feature type="transmembrane region" description="Helical" evidence="7">
    <location>
        <begin position="78"/>
        <end position="96"/>
    </location>
</feature>
<evidence type="ECO:0000256" key="7">
    <source>
        <dbReference type="SAM" id="Phobius"/>
    </source>
</evidence>
<dbReference type="Gene3D" id="1.20.1250.20">
    <property type="entry name" value="MFS general substrate transporter like domains"/>
    <property type="match status" value="1"/>
</dbReference>
<evidence type="ECO:0000313" key="9">
    <source>
        <dbReference type="EMBL" id="MDI5973588.1"/>
    </source>
</evidence>
<dbReference type="InterPro" id="IPR001958">
    <property type="entry name" value="Tet-R_TetA/multi-R_MdtG-like"/>
</dbReference>
<gene>
    <name evidence="9" type="ORF">POF50_030340</name>
</gene>
<feature type="transmembrane region" description="Helical" evidence="7">
    <location>
        <begin position="137"/>
        <end position="159"/>
    </location>
</feature>
<feature type="transmembrane region" description="Helical" evidence="7">
    <location>
        <begin position="12"/>
        <end position="37"/>
    </location>
</feature>
<sequence>MSHPVLPRRPEARWILVGAALSALGRGLTLPFLFIYLTEVRGLSGTLAGLAIGLYGVGSLVLSPVGGSLIDRIGVRRVLLPCLAIEGVGTAGLAFVGSLWTVLLVMTVIAIGSSAIWAGQSVLLASLTAPGERQRVFGLQFTLLNLGMGLGGLVSGAVIDVHRPVTFQAIYLLDGLSFFAPLVILLMLRGVGRTTPGPSAASAAPRAGRSPVGYLAVLRDRPFRRLILFGLVLATCGYAQIQVGFTAYAVQFTHVTPRIVAWALAGNTVVIVVSQLLMVRLLEHRSRSAVLAAVGGLFAVAWLALGAGGHAGGGVLPVLGVVTCAAVFGFGETLLSPVMPAVTNALASDALRGRYNSVSSMVFGMSGVIGPVTAGPLLELDRGTVWVVLVVAGSLVASLLALSLRPLLTAAEDGRAVQQAPRPELARR</sequence>
<keyword evidence="6 7" id="KW-0472">Membrane</keyword>
<dbReference type="InterPro" id="IPR050171">
    <property type="entry name" value="MFS_Transporters"/>
</dbReference>
<evidence type="ECO:0000256" key="4">
    <source>
        <dbReference type="ARBA" id="ARBA00022692"/>
    </source>
</evidence>